<gene>
    <name evidence="5" type="ORF">C7C56_025885</name>
</gene>
<keyword evidence="2" id="KW-0472">Membrane</keyword>
<feature type="signal peptide" evidence="3">
    <location>
        <begin position="1"/>
        <end position="22"/>
    </location>
</feature>
<evidence type="ECO:0000256" key="2">
    <source>
        <dbReference type="ARBA" id="ARBA00023136"/>
    </source>
</evidence>
<reference evidence="5 6" key="1">
    <citation type="submission" date="2018-04" db="EMBL/GenBank/DDBJ databases">
        <title>Massilia violaceinigra sp. nov., a novel purple-pigmented bacterium isolated from Tianshan glacier, Xinjiang, China.</title>
        <authorList>
            <person name="Wang H."/>
        </authorList>
    </citation>
    <scope>NUCLEOTIDE SEQUENCE [LARGE SCALE GENOMIC DNA]</scope>
    <source>
        <strain evidence="5 6">B448-2</strain>
    </source>
</reference>
<evidence type="ECO:0000313" key="5">
    <source>
        <dbReference type="EMBL" id="PWF40549.1"/>
    </source>
</evidence>
<dbReference type="RefSeq" id="WP_106760222.1">
    <property type="nucleotide sequence ID" value="NZ_PXWF02000322.1"/>
</dbReference>
<feature type="chain" id="PRO_5015750804" evidence="3">
    <location>
        <begin position="23"/>
        <end position="179"/>
    </location>
</feature>
<dbReference type="EMBL" id="PXWF02000322">
    <property type="protein sequence ID" value="PWF40549.1"/>
    <property type="molecule type" value="Genomic_DNA"/>
</dbReference>
<protein>
    <submittedName>
        <fullName evidence="5">Glycine zipper 2TM domain-containing protein</fullName>
    </submittedName>
</protein>
<dbReference type="OrthoDB" id="8909257at2"/>
<accession>A0A2U2HC73</accession>
<proteinExistence type="predicted"/>
<keyword evidence="3" id="KW-0732">Signal</keyword>
<dbReference type="PANTHER" id="PTHR35603:SF2">
    <property type="entry name" value="OUTER MEMBRANE LIPOPROTEIN"/>
    <property type="match status" value="1"/>
</dbReference>
<feature type="domain" description="Glycine zipper 2TM" evidence="4">
    <location>
        <begin position="67"/>
        <end position="107"/>
    </location>
</feature>
<dbReference type="InterPro" id="IPR051407">
    <property type="entry name" value="Bact_OM_lipoprot/Surf_antigen"/>
</dbReference>
<dbReference type="PANTHER" id="PTHR35603">
    <property type="match status" value="1"/>
</dbReference>
<comment type="subcellular location">
    <subcellularLocation>
        <location evidence="1">Membrane</location>
    </subcellularLocation>
</comment>
<sequence length="179" mass="19356">MNIQAKLIITAIGIGLLPAAQAAEFADYGRVLRVEPRTERYSQPREECRTEYVQAPVQQQQPQRSAGGAIIGGLTGAILGNQVGGGSGRAAATAAGAIAGAMVGDNIDNRGRAAPGGYQPQYQEQAVRQCRMVDSYESRTVGYDVTYDYRGQTYTTTMPRDPGKRVRLLVSMEPDPRQY</sequence>
<name>A0A2U2HC73_9BURK</name>
<dbReference type="NCBIfam" id="NF008437">
    <property type="entry name" value="PRK11280.1"/>
    <property type="match status" value="1"/>
</dbReference>
<dbReference type="GO" id="GO:0019867">
    <property type="term" value="C:outer membrane"/>
    <property type="evidence" value="ECO:0007669"/>
    <property type="project" value="InterPro"/>
</dbReference>
<dbReference type="AlphaFoldDB" id="A0A2U2HC73"/>
<evidence type="ECO:0000256" key="3">
    <source>
        <dbReference type="SAM" id="SignalP"/>
    </source>
</evidence>
<evidence type="ECO:0000259" key="4">
    <source>
        <dbReference type="Pfam" id="PF05433"/>
    </source>
</evidence>
<evidence type="ECO:0000256" key="1">
    <source>
        <dbReference type="ARBA" id="ARBA00004370"/>
    </source>
</evidence>
<evidence type="ECO:0000313" key="6">
    <source>
        <dbReference type="Proteomes" id="UP000241421"/>
    </source>
</evidence>
<dbReference type="Proteomes" id="UP000241421">
    <property type="component" value="Unassembled WGS sequence"/>
</dbReference>
<dbReference type="InterPro" id="IPR008816">
    <property type="entry name" value="Gly_zipper_2TM_dom"/>
</dbReference>
<comment type="caution">
    <text evidence="5">The sequence shown here is derived from an EMBL/GenBank/DDBJ whole genome shotgun (WGS) entry which is preliminary data.</text>
</comment>
<organism evidence="5 6">
    <name type="scientific">Massilia glaciei</name>
    <dbReference type="NCBI Taxonomy" id="1524097"/>
    <lineage>
        <taxon>Bacteria</taxon>
        <taxon>Pseudomonadati</taxon>
        <taxon>Pseudomonadota</taxon>
        <taxon>Betaproteobacteria</taxon>
        <taxon>Burkholderiales</taxon>
        <taxon>Oxalobacteraceae</taxon>
        <taxon>Telluria group</taxon>
        <taxon>Massilia</taxon>
    </lineage>
</organism>
<dbReference type="Pfam" id="PF05433">
    <property type="entry name" value="Rick_17kDa_Anti"/>
    <property type="match status" value="1"/>
</dbReference>
<keyword evidence="6" id="KW-1185">Reference proteome</keyword>